<name>A0A077MZJ0_XENBV</name>
<organism evidence="1">
    <name type="scientific">Xenorhabdus bovienii str. puntauvense</name>
    <dbReference type="NCBI Taxonomy" id="1398201"/>
    <lineage>
        <taxon>Bacteria</taxon>
        <taxon>Pseudomonadati</taxon>
        <taxon>Pseudomonadota</taxon>
        <taxon>Gammaproteobacteria</taxon>
        <taxon>Enterobacterales</taxon>
        <taxon>Morganellaceae</taxon>
        <taxon>Xenorhabdus</taxon>
    </lineage>
</organism>
<comment type="caution">
    <text evidence="1">The sequence shown here is derived from an EMBL/GenBank/DDBJ whole genome shotgun (WGS) entry which is preliminary data.</text>
</comment>
<dbReference type="Proteomes" id="UP000028511">
    <property type="component" value="Unassembled WGS sequence"/>
</dbReference>
<sequence>MVTALLKHLLNCPHYPTIYNTINLNLLFTKKIFYYYFICNLKKYLKIKKLIRSR</sequence>
<accession>A0A077MZJ0</accession>
<evidence type="ECO:0000313" key="1">
    <source>
        <dbReference type="EMBL" id="CDG95231.1"/>
    </source>
</evidence>
<gene>
    <name evidence="1" type="ORF">XBP1_1120021</name>
</gene>
<protein>
    <submittedName>
        <fullName evidence="1">Uncharacterized protein</fullName>
    </submittedName>
</protein>
<reference evidence="1" key="1">
    <citation type="submission" date="2013-07" db="EMBL/GenBank/DDBJ databases">
        <title>Sub-species coevolution in mutualistic symbiosis.</title>
        <authorList>
            <person name="Murfin K."/>
            <person name="Klassen J."/>
            <person name="Lee M."/>
            <person name="Forst S."/>
            <person name="Stock P."/>
            <person name="Goodrich-Blair H."/>
        </authorList>
    </citation>
    <scope>NUCLEOTIDE SEQUENCE [LARGE SCALE GENOMIC DNA]</scope>
    <source>
        <strain evidence="1">Puntauvense</strain>
    </source>
</reference>
<dbReference type="HOGENOM" id="CLU_3049442_0_0_6"/>
<dbReference type="AlphaFoldDB" id="A0A077MZJ0"/>
<dbReference type="EMBL" id="CBSW010000016">
    <property type="protein sequence ID" value="CDG95231.1"/>
    <property type="molecule type" value="Genomic_DNA"/>
</dbReference>
<proteinExistence type="predicted"/>